<accession>A0A1G8BZA2</accession>
<sequence>MKRIKINIVLLVIGIIMISSCKKDYLNRPPLTGITTDNFYKSGSDLRLATATLYAQPWATWNNFPLLGMGDIMSGNMLQPYNADLVQLTTFSITPQNGTLTSAWQSFFNVIAHCNINIKAIKTKMPDSVAVKSKTSALGEIRFIRATSYFYLAQLWGPVPIVEDNDKLIANPLVPRHKLEDVYKFIINDLRYAVANLPRTDQPGRVTTWSAQGMLAKVYLTRAGLNQKGSRNQSDLDSAAYYAGNVCKTSGLSLLPSYYNLFRTQYNDNSESLFAYQWAPGVPYGQGNSIQAQFAPSGSLVTGGGGWGGAIGPTIDLANQYTAQDSVRRKATFMLTGDKYPELNAAGGGYTATGVNVKKHIVGTAADNNSPTMDLWSSIEHNTVLRLADVYLIYAEALLGNNASTTNTDALLYFNQVRSRAGVDVVTQLTPDIIMKERRIELAFEGQYWFDLVRLSYYDPNKAISIISKQITLTNDPDPNNRYVPRSQFSYDPATGVKKASNNSLIITPPTVNTFTLPIPANEQTADPKLLEAPVPYY</sequence>
<evidence type="ECO:0000259" key="7">
    <source>
        <dbReference type="Pfam" id="PF14322"/>
    </source>
</evidence>
<evidence type="ECO:0000256" key="5">
    <source>
        <dbReference type="ARBA" id="ARBA00023237"/>
    </source>
</evidence>
<feature type="domain" description="RagB/SusD" evidence="6">
    <location>
        <begin position="338"/>
        <end position="534"/>
    </location>
</feature>
<dbReference type="PROSITE" id="PS51257">
    <property type="entry name" value="PROKAR_LIPOPROTEIN"/>
    <property type="match status" value="1"/>
</dbReference>
<dbReference type="Pfam" id="PF07980">
    <property type="entry name" value="SusD_RagB"/>
    <property type="match status" value="1"/>
</dbReference>
<evidence type="ECO:0000256" key="3">
    <source>
        <dbReference type="ARBA" id="ARBA00022729"/>
    </source>
</evidence>
<keyword evidence="5" id="KW-0998">Cell outer membrane</keyword>
<keyword evidence="9" id="KW-1185">Reference proteome</keyword>
<dbReference type="Gene3D" id="1.25.40.390">
    <property type="match status" value="1"/>
</dbReference>
<dbReference type="InterPro" id="IPR012944">
    <property type="entry name" value="SusD_RagB_dom"/>
</dbReference>
<evidence type="ECO:0000313" key="9">
    <source>
        <dbReference type="Proteomes" id="UP000199705"/>
    </source>
</evidence>
<dbReference type="CDD" id="cd08977">
    <property type="entry name" value="SusD"/>
    <property type="match status" value="1"/>
</dbReference>
<evidence type="ECO:0000256" key="2">
    <source>
        <dbReference type="ARBA" id="ARBA00006275"/>
    </source>
</evidence>
<dbReference type="SUPFAM" id="SSF48452">
    <property type="entry name" value="TPR-like"/>
    <property type="match status" value="1"/>
</dbReference>
<gene>
    <name evidence="8" type="ORF">SAMN05192573_10996</name>
</gene>
<dbReference type="InterPro" id="IPR033985">
    <property type="entry name" value="SusD-like_N"/>
</dbReference>
<dbReference type="Proteomes" id="UP000199705">
    <property type="component" value="Unassembled WGS sequence"/>
</dbReference>
<name>A0A1G8BZA2_9SPHI</name>
<dbReference type="Pfam" id="PF14322">
    <property type="entry name" value="SusD-like_3"/>
    <property type="match status" value="1"/>
</dbReference>
<comment type="subcellular location">
    <subcellularLocation>
        <location evidence="1">Cell outer membrane</location>
    </subcellularLocation>
</comment>
<keyword evidence="4" id="KW-0472">Membrane</keyword>
<dbReference type="STRING" id="551996.SAMN05192573_10996"/>
<dbReference type="AlphaFoldDB" id="A0A1G8BZA2"/>
<proteinExistence type="inferred from homology"/>
<reference evidence="9" key="1">
    <citation type="submission" date="2016-10" db="EMBL/GenBank/DDBJ databases">
        <authorList>
            <person name="Varghese N."/>
            <person name="Submissions S."/>
        </authorList>
    </citation>
    <scope>NUCLEOTIDE SEQUENCE [LARGE SCALE GENOMIC DNA]</scope>
    <source>
        <strain evidence="9">Gh-67</strain>
    </source>
</reference>
<evidence type="ECO:0000256" key="1">
    <source>
        <dbReference type="ARBA" id="ARBA00004442"/>
    </source>
</evidence>
<keyword evidence="3" id="KW-0732">Signal</keyword>
<feature type="domain" description="SusD-like N-terminal" evidence="7">
    <location>
        <begin position="69"/>
        <end position="220"/>
    </location>
</feature>
<dbReference type="EMBL" id="FNCG01000009">
    <property type="protein sequence ID" value="SDH38458.1"/>
    <property type="molecule type" value="Genomic_DNA"/>
</dbReference>
<comment type="similarity">
    <text evidence="2">Belongs to the SusD family.</text>
</comment>
<evidence type="ECO:0000313" key="8">
    <source>
        <dbReference type="EMBL" id="SDH38458.1"/>
    </source>
</evidence>
<organism evidence="8 9">
    <name type="scientific">Mucilaginibacter gossypii</name>
    <dbReference type="NCBI Taxonomy" id="551996"/>
    <lineage>
        <taxon>Bacteria</taxon>
        <taxon>Pseudomonadati</taxon>
        <taxon>Bacteroidota</taxon>
        <taxon>Sphingobacteriia</taxon>
        <taxon>Sphingobacteriales</taxon>
        <taxon>Sphingobacteriaceae</taxon>
        <taxon>Mucilaginibacter</taxon>
    </lineage>
</organism>
<evidence type="ECO:0000259" key="6">
    <source>
        <dbReference type="Pfam" id="PF07980"/>
    </source>
</evidence>
<dbReference type="RefSeq" id="WP_091170021.1">
    <property type="nucleotide sequence ID" value="NZ_FNCG01000009.1"/>
</dbReference>
<dbReference type="GO" id="GO:0009279">
    <property type="term" value="C:cell outer membrane"/>
    <property type="evidence" value="ECO:0007669"/>
    <property type="project" value="UniProtKB-SubCell"/>
</dbReference>
<dbReference type="InterPro" id="IPR011990">
    <property type="entry name" value="TPR-like_helical_dom_sf"/>
</dbReference>
<evidence type="ECO:0000256" key="4">
    <source>
        <dbReference type="ARBA" id="ARBA00023136"/>
    </source>
</evidence>
<protein>
    <submittedName>
        <fullName evidence="8">Starch-binding associating with outer membrane</fullName>
    </submittedName>
</protein>